<name>A0ABR1U5C6_9PEZI</name>
<protein>
    <recommendedName>
        <fullName evidence="6">Leucine-rich repeat-containing protein 40</fullName>
    </recommendedName>
</protein>
<dbReference type="EMBL" id="JAQQWM010000008">
    <property type="protein sequence ID" value="KAK8054100.1"/>
    <property type="molecule type" value="Genomic_DNA"/>
</dbReference>
<keyword evidence="1" id="KW-0433">Leucine-rich repeat</keyword>
<organism evidence="4 5">
    <name type="scientific">Apiospora saccharicola</name>
    <dbReference type="NCBI Taxonomy" id="335842"/>
    <lineage>
        <taxon>Eukaryota</taxon>
        <taxon>Fungi</taxon>
        <taxon>Dikarya</taxon>
        <taxon>Ascomycota</taxon>
        <taxon>Pezizomycotina</taxon>
        <taxon>Sordariomycetes</taxon>
        <taxon>Xylariomycetidae</taxon>
        <taxon>Amphisphaeriales</taxon>
        <taxon>Apiosporaceae</taxon>
        <taxon>Apiospora</taxon>
    </lineage>
</organism>
<evidence type="ECO:0000256" key="1">
    <source>
        <dbReference type="ARBA" id="ARBA00022614"/>
    </source>
</evidence>
<evidence type="ECO:0008006" key="6">
    <source>
        <dbReference type="Google" id="ProtNLM"/>
    </source>
</evidence>
<evidence type="ECO:0000256" key="3">
    <source>
        <dbReference type="SAM" id="MobiDB-lite"/>
    </source>
</evidence>
<feature type="compositionally biased region" description="Low complexity" evidence="3">
    <location>
        <begin position="242"/>
        <end position="262"/>
    </location>
</feature>
<feature type="compositionally biased region" description="Low complexity" evidence="3">
    <location>
        <begin position="895"/>
        <end position="906"/>
    </location>
</feature>
<feature type="compositionally biased region" description="Polar residues" evidence="3">
    <location>
        <begin position="358"/>
        <end position="370"/>
    </location>
</feature>
<evidence type="ECO:0000256" key="2">
    <source>
        <dbReference type="ARBA" id="ARBA00022737"/>
    </source>
</evidence>
<feature type="compositionally biased region" description="Polar residues" evidence="3">
    <location>
        <begin position="266"/>
        <end position="277"/>
    </location>
</feature>
<dbReference type="Pfam" id="PF00560">
    <property type="entry name" value="LRR_1"/>
    <property type="match status" value="1"/>
</dbReference>
<accession>A0ABR1U5C6</accession>
<dbReference type="InterPro" id="IPR001611">
    <property type="entry name" value="Leu-rich_rpt"/>
</dbReference>
<dbReference type="InterPro" id="IPR003591">
    <property type="entry name" value="Leu-rich_rpt_typical-subtyp"/>
</dbReference>
<feature type="compositionally biased region" description="Polar residues" evidence="3">
    <location>
        <begin position="228"/>
        <end position="241"/>
    </location>
</feature>
<dbReference type="SMART" id="SM00365">
    <property type="entry name" value="LRR_SD22"/>
    <property type="match status" value="3"/>
</dbReference>
<gene>
    <name evidence="4" type="ORF">PG996_013401</name>
</gene>
<evidence type="ECO:0000313" key="5">
    <source>
        <dbReference type="Proteomes" id="UP001446871"/>
    </source>
</evidence>
<dbReference type="SMART" id="SM00369">
    <property type="entry name" value="LRR_TYP"/>
    <property type="match status" value="8"/>
</dbReference>
<dbReference type="InterPro" id="IPR025875">
    <property type="entry name" value="Leu-rich_rpt_4"/>
</dbReference>
<dbReference type="InterPro" id="IPR032675">
    <property type="entry name" value="LRR_dom_sf"/>
</dbReference>
<dbReference type="Gene3D" id="3.80.10.10">
    <property type="entry name" value="Ribonuclease Inhibitor"/>
    <property type="match status" value="3"/>
</dbReference>
<feature type="compositionally biased region" description="Low complexity" evidence="3">
    <location>
        <begin position="84"/>
        <end position="93"/>
    </location>
</feature>
<dbReference type="SUPFAM" id="SSF52058">
    <property type="entry name" value="L domain-like"/>
    <property type="match status" value="2"/>
</dbReference>
<dbReference type="Pfam" id="PF13855">
    <property type="entry name" value="LRR_8"/>
    <property type="match status" value="1"/>
</dbReference>
<feature type="compositionally biased region" description="Polar residues" evidence="3">
    <location>
        <begin position="63"/>
        <end position="83"/>
    </location>
</feature>
<keyword evidence="2" id="KW-0677">Repeat</keyword>
<dbReference type="PROSITE" id="PS51450">
    <property type="entry name" value="LRR"/>
    <property type="match status" value="3"/>
</dbReference>
<dbReference type="PANTHER" id="PTHR48051:SF27">
    <property type="entry name" value="LEUCINE-RICH REPEAT-CONTAINING PROTEIN 40"/>
    <property type="match status" value="1"/>
</dbReference>
<keyword evidence="5" id="KW-1185">Reference proteome</keyword>
<feature type="compositionally biased region" description="Low complexity" evidence="3">
    <location>
        <begin position="380"/>
        <end position="390"/>
    </location>
</feature>
<comment type="caution">
    <text evidence="4">The sequence shown here is derived from an EMBL/GenBank/DDBJ whole genome shotgun (WGS) entry which is preliminary data.</text>
</comment>
<dbReference type="Pfam" id="PF12799">
    <property type="entry name" value="LRR_4"/>
    <property type="match status" value="1"/>
</dbReference>
<feature type="region of interest" description="Disordered" evidence="3">
    <location>
        <begin position="846"/>
        <end position="925"/>
    </location>
</feature>
<sequence length="1151" mass="124577">MDDNRRLSTASNRQSAIPRPTSRLPVPQRISLLPVATPKPTTSNGLRSAPSREILRPSSSSSDVRTATANSRLRTSVSRDQLNTSSTTSSPSTLRRPQRSVGPPISSQGALQGVKSRSVSRDPVSRITGDSLSQRSIAIRNRKSSGHLSVNYGRDESPLEEDMPPPLTSSMGEETSSFDTIQASSKKSRPSLSERTIETLSQLPSSPVIKRNGSSFYDNDGFRRPESRTGSVGSRPGSSYQSDGSSGPTGRSSSRPGSSSGPADNLYTNFRASTSTYRPPLASVPGTPSRRTSALPKTPNTVSSAASGKYKQRVSLGPRTPSPEKNLDATISRYGSKTVAPRPLKQRPSVNGLFKKPSMSSLGKPETSSELPMRPGRKISAASERSSTTSAEDHNPSIASTGSTALTCDSVEEAAAIAARNSSAALREQIAKAKAARRAAAKQLSAAALSPTAEAPLVPTDTSFDFGLADDPFNQNQFENSNQKVMQTRINGARTTGKLNISAMGLKEIPEDVLKMYDLDAIGTQGGSWAESVDLTRFVAADNELEIIDDSIFPDTDPADFADDEDSNGHQFGGLESLDLHGNTLISVPLGLRRLQLLTSLNLASNKLANNCLEVISQITCLRDLKLGNNLLYGAMDLCFSKLENLEILDLHGNEITALPEGIENLTRLRILNLNENAIDSLPFKAFARLPLTELHARKNKLTGTLIHPEVDVLPQLQVLDVSVNQLTLLASVDTPGALALPSLHQLTLSCNRLRALPDVGSWKRLLTLNADENSIAAIPDGFTKLENLKHVDFTSNDIRVIPPEIARMDSLGMLRLSGNPLREKKFTSLTTEELKSTLHSRLEPLPDEIGGVESFSNGIDASNRPRKASNAVPPAREGVPTQESDESYDESFATPPTSAPHSPARSRSHTLSGQTWPVKTGGILDRSNTSSASLHPVVCSKMAAEQNIRDIRLGQNTFTTLPNSLSFFVDTLTSLTIAHNQLVGESYLGEELDLTALKELNLSHNRITSLEPLTAHLRAPNLQKIDISFNRVVSLPRLREFFPSLTVLLVSNNHLEDLDPESIRGLKIVDANNNDIPHLNPRLGLLGGAGNLERLDVNGNRFRVPRWNVLERGTEATLRWLRGRVPVAEMGEWKAKAANARDEESSNDID</sequence>
<feature type="compositionally biased region" description="Polar residues" evidence="3">
    <location>
        <begin position="168"/>
        <end position="205"/>
    </location>
</feature>
<dbReference type="SMART" id="SM00364">
    <property type="entry name" value="LRR_BAC"/>
    <property type="match status" value="7"/>
</dbReference>
<dbReference type="Proteomes" id="UP001446871">
    <property type="component" value="Unassembled WGS sequence"/>
</dbReference>
<evidence type="ECO:0000313" key="4">
    <source>
        <dbReference type="EMBL" id="KAK8054100.1"/>
    </source>
</evidence>
<proteinExistence type="predicted"/>
<dbReference type="PANTHER" id="PTHR48051">
    <property type="match status" value="1"/>
</dbReference>
<dbReference type="InterPro" id="IPR050216">
    <property type="entry name" value="LRR_domain-containing"/>
</dbReference>
<feature type="region of interest" description="Disordered" evidence="3">
    <location>
        <begin position="1"/>
        <end position="404"/>
    </location>
</feature>
<reference evidence="4 5" key="1">
    <citation type="submission" date="2023-01" db="EMBL/GenBank/DDBJ databases">
        <title>Analysis of 21 Apiospora genomes using comparative genomics revels a genus with tremendous synthesis potential of carbohydrate active enzymes and secondary metabolites.</title>
        <authorList>
            <person name="Sorensen T."/>
        </authorList>
    </citation>
    <scope>NUCLEOTIDE SEQUENCE [LARGE SCALE GENOMIC DNA]</scope>
    <source>
        <strain evidence="4 5">CBS 83171</strain>
    </source>
</reference>